<dbReference type="PANTHER" id="PTHR13158:SF5">
    <property type="entry name" value="NAD KINASE 2, MITOCHONDRIAL"/>
    <property type="match status" value="1"/>
</dbReference>
<protein>
    <submittedName>
        <fullName evidence="1">Putative sugar kinase</fullName>
    </submittedName>
</protein>
<organism evidence="1 2">
    <name type="scientific">Saccharicrinis fermentans DSM 9555 = JCM 21142</name>
    <dbReference type="NCBI Taxonomy" id="869213"/>
    <lineage>
        <taxon>Bacteria</taxon>
        <taxon>Pseudomonadati</taxon>
        <taxon>Bacteroidota</taxon>
        <taxon>Bacteroidia</taxon>
        <taxon>Marinilabiliales</taxon>
        <taxon>Marinilabiliaceae</taxon>
        <taxon>Saccharicrinis</taxon>
    </lineage>
</organism>
<keyword evidence="1" id="KW-0808">Transferase</keyword>
<dbReference type="EMBL" id="BAMD01000007">
    <property type="protein sequence ID" value="GAF02281.1"/>
    <property type="molecule type" value="Genomic_DNA"/>
</dbReference>
<reference evidence="1 2" key="1">
    <citation type="journal article" date="2014" name="Genome Announc.">
        <title>Draft Genome Sequence of Cytophaga fermentans JCM 21142T, a Facultative Anaerobe Isolated from Marine Mud.</title>
        <authorList>
            <person name="Starns D."/>
            <person name="Oshima K."/>
            <person name="Suda W."/>
            <person name="Iino T."/>
            <person name="Yuki M."/>
            <person name="Inoue J."/>
            <person name="Kitamura K."/>
            <person name="Iida T."/>
            <person name="Darby A."/>
            <person name="Hattori M."/>
            <person name="Ohkuma M."/>
        </authorList>
    </citation>
    <scope>NUCLEOTIDE SEQUENCE [LARGE SCALE GENOMIC DNA]</scope>
    <source>
        <strain evidence="1 2">JCM 21142</strain>
    </source>
</reference>
<gene>
    <name evidence="1" type="ORF">JCM21142_3910</name>
</gene>
<comment type="caution">
    <text evidence="1">The sequence shown here is derived from an EMBL/GenBank/DDBJ whole genome shotgun (WGS) entry which is preliminary data.</text>
</comment>
<keyword evidence="1" id="KW-0418">Kinase</keyword>
<dbReference type="GO" id="GO:0019674">
    <property type="term" value="P:NAD+ metabolic process"/>
    <property type="evidence" value="ECO:0007669"/>
    <property type="project" value="InterPro"/>
</dbReference>
<accession>W7YCV5</accession>
<dbReference type="InterPro" id="IPR017438">
    <property type="entry name" value="ATP-NAD_kinase_N"/>
</dbReference>
<sequence length="313" mass="34803">MSIDNVIIVTHKTRLELLIERFNTKAQARFYIEHSGGRFEEYELEHDCIKKSLDEIQKLTNKHLKFKVIDRSFLPNFMFSASDSIVVLGQDGLVANTAKYAKGLPMIPVNPDPVRNDGVLLPFKVSSYEKGLLQLLEGKCGFSKVTMAEAKLNDGQSMLAFNDLFIGPSSHTSARYQLSYKQQSEQQSSSGIIVSTGAGSTGWLSSLLNMANGIYKSFDGKHANLDIKMDWNEKNLIFVVREPFKSQHSDIRICAGIISKSQPLNIESYMPMNGKIFSDGLEDDYLQFNAGSIAEIGIANESANIVLSQNNNS</sequence>
<dbReference type="InterPro" id="IPR016064">
    <property type="entry name" value="NAD/diacylglycerol_kinase_sf"/>
</dbReference>
<keyword evidence="2" id="KW-1185">Reference proteome</keyword>
<dbReference type="AlphaFoldDB" id="W7YCV5"/>
<dbReference type="InterPro" id="IPR017437">
    <property type="entry name" value="ATP-NAD_kinase_PpnK-typ_C"/>
</dbReference>
<dbReference type="eggNOG" id="COG0061">
    <property type="taxonomic scope" value="Bacteria"/>
</dbReference>
<dbReference type="STRING" id="869213.GCA_000517085_00736"/>
<dbReference type="RefSeq" id="WP_027470724.1">
    <property type="nucleotide sequence ID" value="NZ_BAMD01000007.1"/>
</dbReference>
<evidence type="ECO:0000313" key="1">
    <source>
        <dbReference type="EMBL" id="GAF02281.1"/>
    </source>
</evidence>
<dbReference type="OrthoDB" id="1889537at2"/>
<dbReference type="GO" id="GO:0003951">
    <property type="term" value="F:NAD+ kinase activity"/>
    <property type="evidence" value="ECO:0007669"/>
    <property type="project" value="InterPro"/>
</dbReference>
<evidence type="ECO:0000313" key="2">
    <source>
        <dbReference type="Proteomes" id="UP000019402"/>
    </source>
</evidence>
<dbReference type="Gene3D" id="2.60.200.30">
    <property type="entry name" value="Probable inorganic polyphosphate/atp-NAD kinase, domain 2"/>
    <property type="match status" value="1"/>
</dbReference>
<dbReference type="SUPFAM" id="SSF111331">
    <property type="entry name" value="NAD kinase/diacylglycerol kinase-like"/>
    <property type="match status" value="1"/>
</dbReference>
<name>W7YCV5_9BACT</name>
<proteinExistence type="predicted"/>
<dbReference type="Proteomes" id="UP000019402">
    <property type="component" value="Unassembled WGS sequence"/>
</dbReference>
<dbReference type="PANTHER" id="PTHR13158">
    <property type="match status" value="1"/>
</dbReference>
<dbReference type="Gene3D" id="3.40.50.10330">
    <property type="entry name" value="Probable inorganic polyphosphate/atp-NAD kinase, domain 1"/>
    <property type="match status" value="1"/>
</dbReference>